<feature type="region of interest" description="Disordered" evidence="1">
    <location>
        <begin position="29"/>
        <end position="53"/>
    </location>
</feature>
<protein>
    <submittedName>
        <fullName evidence="4">DUF4300 family protein</fullName>
    </submittedName>
</protein>
<evidence type="ECO:0000259" key="3">
    <source>
        <dbReference type="Pfam" id="PF14133"/>
    </source>
</evidence>
<evidence type="ECO:0000313" key="4">
    <source>
        <dbReference type="EMBL" id="TPD56551.1"/>
    </source>
</evidence>
<reference evidence="4 5" key="1">
    <citation type="submission" date="2019-06" db="EMBL/GenBank/DDBJ databases">
        <title>Streptococcus sp.</title>
        <authorList>
            <person name="Xiao C."/>
            <person name="Li X."/>
            <person name="Sun Y."/>
            <person name="Qi H."/>
        </authorList>
    </citation>
    <scope>NUCLEOTIDE SEQUENCE [LARGE SCALE GENOMIC DNA]</scope>
    <source>
        <strain evidence="4 5">C17</strain>
    </source>
</reference>
<dbReference type="EMBL" id="VFJA01000003">
    <property type="protein sequence ID" value="TPD56551.1"/>
    <property type="molecule type" value="Genomic_DNA"/>
</dbReference>
<feature type="domain" description="DUF4300" evidence="3">
    <location>
        <begin position="53"/>
        <end position="291"/>
    </location>
</feature>
<dbReference type="InterPro" id="IPR025389">
    <property type="entry name" value="DUF4300"/>
</dbReference>
<evidence type="ECO:0000313" key="5">
    <source>
        <dbReference type="Proteomes" id="UP000318281"/>
    </source>
</evidence>
<keyword evidence="2" id="KW-0732">Signal</keyword>
<feature type="chain" id="PRO_5038644429" evidence="2">
    <location>
        <begin position="29"/>
        <end position="294"/>
    </location>
</feature>
<keyword evidence="5" id="KW-1185">Reference proteome</keyword>
<proteinExistence type="predicted"/>
<dbReference type="Proteomes" id="UP000318281">
    <property type="component" value="Unassembled WGS sequence"/>
</dbReference>
<accession>A0A501P8W3</accession>
<name>A0A501P8W3_9STRE</name>
<dbReference type="PROSITE" id="PS51257">
    <property type="entry name" value="PROKAR_LIPOPROTEIN"/>
    <property type="match status" value="1"/>
</dbReference>
<comment type="caution">
    <text evidence="4">The sequence shown here is derived from an EMBL/GenBank/DDBJ whole genome shotgun (WGS) entry which is preliminary data.</text>
</comment>
<feature type="signal peptide" evidence="2">
    <location>
        <begin position="1"/>
        <end position="28"/>
    </location>
</feature>
<evidence type="ECO:0000256" key="2">
    <source>
        <dbReference type="SAM" id="SignalP"/>
    </source>
</evidence>
<feature type="compositionally biased region" description="Polar residues" evidence="1">
    <location>
        <begin position="29"/>
        <end position="46"/>
    </location>
</feature>
<sequence>MNQSKNILRIGICSLLLLGLAACQQNTAPTGSDNNNQTQTSPSKESNPWKASYSNLNNQVSSEEVKSLLSAHLDPNSVDAFFNLVNDYNTTVESTGLSGDFSSFSKTEYDVEKISNLWKQKKGDFVGTNCRINSYCLLKHSITIPKLEKNDDLLFLDNDAIDKGQVFDSKDKEEFDVLFSRVKTEATTDVKVHAEKMEKFFSQFQFNDKARMLSVVLHDNLDGEYLFVGHVGVLVPADDGFLFVEKLTFEEPYQAIKFATKEDCYKYLNTKYEDYTGEGLARPFIMDNDQWVNI</sequence>
<dbReference type="RefSeq" id="WP_140224408.1">
    <property type="nucleotide sequence ID" value="NZ_VFJA01000003.1"/>
</dbReference>
<dbReference type="AlphaFoldDB" id="A0A501P8W3"/>
<evidence type="ECO:0000256" key="1">
    <source>
        <dbReference type="SAM" id="MobiDB-lite"/>
    </source>
</evidence>
<dbReference type="Pfam" id="PF14133">
    <property type="entry name" value="DUF4300"/>
    <property type="match status" value="1"/>
</dbReference>
<gene>
    <name evidence="4" type="ORF">FJN11_06790</name>
</gene>
<organism evidence="4 5">
    <name type="scientific">Streptococcus symci</name>
    <dbReference type="NCBI Taxonomy" id="2588991"/>
    <lineage>
        <taxon>Bacteria</taxon>
        <taxon>Bacillati</taxon>
        <taxon>Bacillota</taxon>
        <taxon>Bacilli</taxon>
        <taxon>Lactobacillales</taxon>
        <taxon>Streptococcaceae</taxon>
        <taxon>Streptococcus</taxon>
    </lineage>
</organism>